<reference evidence="3 4" key="1">
    <citation type="submission" date="2017-07" db="EMBL/GenBank/DDBJ databases">
        <title>Tamlnaduibacter salinus (Mi-7) genome sequencing.</title>
        <authorList>
            <person name="Verma A."/>
            <person name="Krishnamurthi S."/>
        </authorList>
    </citation>
    <scope>NUCLEOTIDE SEQUENCE [LARGE SCALE GENOMIC DNA]</scope>
    <source>
        <strain evidence="3 4">Mi-7</strain>
    </source>
</reference>
<evidence type="ECO:0000256" key="1">
    <source>
        <dbReference type="SAM" id="MobiDB-lite"/>
    </source>
</evidence>
<dbReference type="OrthoDB" id="6240846at2"/>
<keyword evidence="4" id="KW-1185">Reference proteome</keyword>
<accession>A0A2A2I2Y1</accession>
<protein>
    <submittedName>
        <fullName evidence="3">Transcriptional regulator</fullName>
    </submittedName>
</protein>
<dbReference type="EMBL" id="NMPM01000059">
    <property type="protein sequence ID" value="PAV25495.1"/>
    <property type="molecule type" value="Genomic_DNA"/>
</dbReference>
<evidence type="ECO:0000259" key="2">
    <source>
        <dbReference type="PROSITE" id="PS50943"/>
    </source>
</evidence>
<evidence type="ECO:0000313" key="3">
    <source>
        <dbReference type="EMBL" id="PAV25495.1"/>
    </source>
</evidence>
<organism evidence="3 4">
    <name type="scientific">Tamilnaduibacter salinus</name>
    <dbReference type="NCBI Taxonomy" id="1484056"/>
    <lineage>
        <taxon>Bacteria</taxon>
        <taxon>Pseudomonadati</taxon>
        <taxon>Pseudomonadota</taxon>
        <taxon>Gammaproteobacteria</taxon>
        <taxon>Pseudomonadales</taxon>
        <taxon>Marinobacteraceae</taxon>
        <taxon>Tamilnaduibacter</taxon>
    </lineage>
</organism>
<dbReference type="SUPFAM" id="SSF47413">
    <property type="entry name" value="lambda repressor-like DNA-binding domains"/>
    <property type="match status" value="1"/>
</dbReference>
<evidence type="ECO:0000313" key="4">
    <source>
        <dbReference type="Proteomes" id="UP000218332"/>
    </source>
</evidence>
<dbReference type="InterPro" id="IPR001387">
    <property type="entry name" value="Cro/C1-type_HTH"/>
</dbReference>
<name>A0A2A2I2Y1_9GAMM</name>
<dbReference type="InterPro" id="IPR010982">
    <property type="entry name" value="Lambda_DNA-bd_dom_sf"/>
</dbReference>
<dbReference type="CDD" id="cd00093">
    <property type="entry name" value="HTH_XRE"/>
    <property type="match status" value="1"/>
</dbReference>
<dbReference type="PROSITE" id="PS50943">
    <property type="entry name" value="HTH_CROC1"/>
    <property type="match status" value="1"/>
</dbReference>
<feature type="region of interest" description="Disordered" evidence="1">
    <location>
        <begin position="1"/>
        <end position="29"/>
    </location>
</feature>
<dbReference type="AlphaFoldDB" id="A0A2A2I2Y1"/>
<dbReference type="GO" id="GO:0003677">
    <property type="term" value="F:DNA binding"/>
    <property type="evidence" value="ECO:0007669"/>
    <property type="project" value="InterPro"/>
</dbReference>
<dbReference type="Gene3D" id="1.10.260.40">
    <property type="entry name" value="lambda repressor-like DNA-binding domains"/>
    <property type="match status" value="1"/>
</dbReference>
<sequence length="112" mass="12670">MTCCHTSRNSANGNRPTMPTMKPRISAEERQHREEELQRQLAAGEVTIGEAVREMRQRWLGLKQAQYARLCRVSKNTLGAIERDELNVSVTSLQAVIRPLGYRLTLAPVRPA</sequence>
<gene>
    <name evidence="3" type="ORF">CF392_10705</name>
</gene>
<dbReference type="Pfam" id="PF01381">
    <property type="entry name" value="HTH_3"/>
    <property type="match status" value="1"/>
</dbReference>
<feature type="domain" description="HTH cro/C1-type" evidence="2">
    <location>
        <begin position="52"/>
        <end position="107"/>
    </location>
</feature>
<feature type="compositionally biased region" description="Polar residues" evidence="1">
    <location>
        <begin position="1"/>
        <end position="17"/>
    </location>
</feature>
<proteinExistence type="predicted"/>
<dbReference type="Proteomes" id="UP000218332">
    <property type="component" value="Unassembled WGS sequence"/>
</dbReference>
<comment type="caution">
    <text evidence="3">The sequence shown here is derived from an EMBL/GenBank/DDBJ whole genome shotgun (WGS) entry which is preliminary data.</text>
</comment>